<protein>
    <submittedName>
        <fullName evidence="3">Enoyl-CoA hydratase/isomerase family protein</fullName>
    </submittedName>
</protein>
<dbReference type="PANTHER" id="PTHR43459:SF1">
    <property type="entry name" value="EG:BACN32G11.4 PROTEIN"/>
    <property type="match status" value="1"/>
</dbReference>
<reference evidence="3 4" key="1">
    <citation type="submission" date="2024-03" db="EMBL/GenBank/DDBJ databases">
        <title>Novel species of the genus Variovorax.</title>
        <authorList>
            <person name="Liu Q."/>
            <person name="Xin Y.-H."/>
        </authorList>
    </citation>
    <scope>NUCLEOTIDE SEQUENCE [LARGE SCALE GENOMIC DNA]</scope>
    <source>
        <strain evidence="3 4">KACC 18901</strain>
    </source>
</reference>
<dbReference type="Proteomes" id="UP001367030">
    <property type="component" value="Unassembled WGS sequence"/>
</dbReference>
<dbReference type="SUPFAM" id="SSF52096">
    <property type="entry name" value="ClpP/crotonase"/>
    <property type="match status" value="1"/>
</dbReference>
<evidence type="ECO:0000256" key="1">
    <source>
        <dbReference type="ARBA" id="ARBA00005254"/>
    </source>
</evidence>
<name>A0ABU8XGD4_9BURK</name>
<dbReference type="CDD" id="cd06558">
    <property type="entry name" value="crotonase-like"/>
    <property type="match status" value="1"/>
</dbReference>
<proteinExistence type="inferred from homology"/>
<organism evidence="3 4">
    <name type="scientific">Variovorax robiniae</name>
    <dbReference type="NCBI Taxonomy" id="1836199"/>
    <lineage>
        <taxon>Bacteria</taxon>
        <taxon>Pseudomonadati</taxon>
        <taxon>Pseudomonadota</taxon>
        <taxon>Betaproteobacteria</taxon>
        <taxon>Burkholderiales</taxon>
        <taxon>Comamonadaceae</taxon>
        <taxon>Variovorax</taxon>
    </lineage>
</organism>
<dbReference type="PROSITE" id="PS00166">
    <property type="entry name" value="ENOYL_COA_HYDRATASE"/>
    <property type="match status" value="1"/>
</dbReference>
<comment type="caution">
    <text evidence="3">The sequence shown here is derived from an EMBL/GenBank/DDBJ whole genome shotgun (WGS) entry which is preliminary data.</text>
</comment>
<evidence type="ECO:0000313" key="3">
    <source>
        <dbReference type="EMBL" id="MEJ8858779.1"/>
    </source>
</evidence>
<dbReference type="InterPro" id="IPR018376">
    <property type="entry name" value="Enoyl-CoA_hyd/isom_CS"/>
</dbReference>
<keyword evidence="4" id="KW-1185">Reference proteome</keyword>
<accession>A0ABU8XGD4</accession>
<dbReference type="EMBL" id="JBBKZS010000020">
    <property type="protein sequence ID" value="MEJ8858779.1"/>
    <property type="molecule type" value="Genomic_DNA"/>
</dbReference>
<dbReference type="PANTHER" id="PTHR43459">
    <property type="entry name" value="ENOYL-COA HYDRATASE"/>
    <property type="match status" value="1"/>
</dbReference>
<evidence type="ECO:0000313" key="4">
    <source>
        <dbReference type="Proteomes" id="UP001367030"/>
    </source>
</evidence>
<dbReference type="InterPro" id="IPR014748">
    <property type="entry name" value="Enoyl-CoA_hydra_C"/>
</dbReference>
<gene>
    <name evidence="3" type="ORF">WKW79_29695</name>
</gene>
<dbReference type="InterPro" id="IPR001753">
    <property type="entry name" value="Enoyl-CoA_hydra/iso"/>
</dbReference>
<dbReference type="InterPro" id="IPR029045">
    <property type="entry name" value="ClpP/crotonase-like_dom_sf"/>
</dbReference>
<comment type="similarity">
    <text evidence="1 2">Belongs to the enoyl-CoA hydratase/isomerase family.</text>
</comment>
<dbReference type="RefSeq" id="WP_340338833.1">
    <property type="nucleotide sequence ID" value="NZ_JBBKZS010000020.1"/>
</dbReference>
<sequence>MYETIKYDAQDGVGVITLDRPRVKNAICMVMRRELAHLIGELRLDRSLRALVVTGAGGNFCSGGDLGSLNDSARLGEASAESRRQRLVDISGLVSNLLQFDRPVIAAVQGVAYGAGFGIALTADIVLAAHDARFCLSFGRLGLVPDFGVLYSLPRVVGVQKAKELVFSCREVRAAEAQRLGIVMETHAPDDVLARAMDIARSFTHASALALSLSKRALNASPTSDLSTMLMLEADGQGISMSSDYHLAALKRFLAKEKQLFAWPHDGSSKPASPGTV</sequence>
<evidence type="ECO:0000256" key="2">
    <source>
        <dbReference type="RuleBase" id="RU003707"/>
    </source>
</evidence>
<dbReference type="Gene3D" id="1.10.12.10">
    <property type="entry name" value="Lyase 2-enoyl-coa Hydratase, Chain A, domain 2"/>
    <property type="match status" value="1"/>
</dbReference>
<dbReference type="Gene3D" id="3.90.226.10">
    <property type="entry name" value="2-enoyl-CoA Hydratase, Chain A, domain 1"/>
    <property type="match status" value="1"/>
</dbReference>
<dbReference type="Pfam" id="PF00378">
    <property type="entry name" value="ECH_1"/>
    <property type="match status" value="1"/>
</dbReference>